<dbReference type="GO" id="GO:0003677">
    <property type="term" value="F:DNA binding"/>
    <property type="evidence" value="ECO:0007669"/>
    <property type="project" value="UniProtKB-KW"/>
</dbReference>
<dbReference type="InterPro" id="IPR007492">
    <property type="entry name" value="LytTR_DNA-bd_dom"/>
</dbReference>
<protein>
    <submittedName>
        <fullName evidence="4">DNA-binding response regulator</fullName>
    </submittedName>
</protein>
<dbReference type="Proteomes" id="UP001165069">
    <property type="component" value="Unassembled WGS sequence"/>
</dbReference>
<dbReference type="Gene3D" id="2.40.50.1020">
    <property type="entry name" value="LytTr DNA-binding domain"/>
    <property type="match status" value="1"/>
</dbReference>
<reference evidence="4 5" key="1">
    <citation type="journal article" date="2023" name="Antonie Van Leeuwenhoek">
        <title>Mesoterricola silvestris gen. nov., sp. nov., Mesoterricola sediminis sp. nov., Geothrix oryzae sp. nov., Geothrix edaphica sp. nov., Geothrix rubra sp. nov., and Geothrix limicola sp. nov., six novel members of Acidobacteriota isolated from soils.</title>
        <authorList>
            <person name="Itoh H."/>
            <person name="Sugisawa Y."/>
            <person name="Mise K."/>
            <person name="Xu Z."/>
            <person name="Kuniyasu M."/>
            <person name="Ushijima N."/>
            <person name="Kawano K."/>
            <person name="Kobayashi E."/>
            <person name="Shiratori Y."/>
            <person name="Masuda Y."/>
            <person name="Senoo K."/>
        </authorList>
    </citation>
    <scope>NUCLEOTIDE SEQUENCE [LARGE SCALE GENOMIC DNA]</scope>
    <source>
        <strain evidence="4 5">Red804</strain>
    </source>
</reference>
<dbReference type="SMART" id="SM00850">
    <property type="entry name" value="LytTR"/>
    <property type="match status" value="1"/>
</dbReference>
<dbReference type="SMART" id="SM00448">
    <property type="entry name" value="REC"/>
    <property type="match status" value="1"/>
</dbReference>
<dbReference type="PROSITE" id="PS50110">
    <property type="entry name" value="RESPONSE_REGULATORY"/>
    <property type="match status" value="1"/>
</dbReference>
<dbReference type="PANTHER" id="PTHR37299:SF1">
    <property type="entry name" value="STAGE 0 SPORULATION PROTEIN A HOMOLOG"/>
    <property type="match status" value="1"/>
</dbReference>
<name>A0ABQ5QD57_9BACT</name>
<keyword evidence="4" id="KW-0238">DNA-binding</keyword>
<dbReference type="Gene3D" id="3.40.50.2300">
    <property type="match status" value="1"/>
</dbReference>
<dbReference type="EMBL" id="BSDE01000001">
    <property type="protein sequence ID" value="GLH72313.1"/>
    <property type="molecule type" value="Genomic_DNA"/>
</dbReference>
<evidence type="ECO:0000259" key="2">
    <source>
        <dbReference type="PROSITE" id="PS50110"/>
    </source>
</evidence>
<dbReference type="Pfam" id="PF04397">
    <property type="entry name" value="LytTR"/>
    <property type="match status" value="1"/>
</dbReference>
<dbReference type="RefSeq" id="WP_285570694.1">
    <property type="nucleotide sequence ID" value="NZ_BSDE01000001.1"/>
</dbReference>
<dbReference type="InterPro" id="IPR001789">
    <property type="entry name" value="Sig_transdc_resp-reg_receiver"/>
</dbReference>
<evidence type="ECO:0000259" key="3">
    <source>
        <dbReference type="PROSITE" id="PS50930"/>
    </source>
</evidence>
<keyword evidence="1" id="KW-0597">Phosphoprotein</keyword>
<dbReference type="InterPro" id="IPR046947">
    <property type="entry name" value="LytR-like"/>
</dbReference>
<keyword evidence="5" id="KW-1185">Reference proteome</keyword>
<dbReference type="Pfam" id="PF00072">
    <property type="entry name" value="Response_reg"/>
    <property type="match status" value="1"/>
</dbReference>
<feature type="domain" description="HTH LytTR-type" evidence="3">
    <location>
        <begin position="146"/>
        <end position="250"/>
    </location>
</feature>
<comment type="caution">
    <text evidence="4">The sequence shown here is derived from an EMBL/GenBank/DDBJ whole genome shotgun (WGS) entry which is preliminary data.</text>
</comment>
<accession>A0ABQ5QD57</accession>
<dbReference type="SUPFAM" id="SSF52172">
    <property type="entry name" value="CheY-like"/>
    <property type="match status" value="1"/>
</dbReference>
<evidence type="ECO:0000313" key="4">
    <source>
        <dbReference type="EMBL" id="GLH72313.1"/>
    </source>
</evidence>
<organism evidence="4 5">
    <name type="scientific">Geothrix limicola</name>
    <dbReference type="NCBI Taxonomy" id="2927978"/>
    <lineage>
        <taxon>Bacteria</taxon>
        <taxon>Pseudomonadati</taxon>
        <taxon>Acidobacteriota</taxon>
        <taxon>Holophagae</taxon>
        <taxon>Holophagales</taxon>
        <taxon>Holophagaceae</taxon>
        <taxon>Geothrix</taxon>
    </lineage>
</organism>
<feature type="modified residue" description="4-aspartylphosphate" evidence="1">
    <location>
        <position position="53"/>
    </location>
</feature>
<evidence type="ECO:0000256" key="1">
    <source>
        <dbReference type="PROSITE-ProRule" id="PRU00169"/>
    </source>
</evidence>
<evidence type="ECO:0000313" key="5">
    <source>
        <dbReference type="Proteomes" id="UP001165069"/>
    </source>
</evidence>
<dbReference type="InterPro" id="IPR011006">
    <property type="entry name" value="CheY-like_superfamily"/>
</dbReference>
<dbReference type="PANTHER" id="PTHR37299">
    <property type="entry name" value="TRANSCRIPTIONAL REGULATOR-RELATED"/>
    <property type="match status" value="1"/>
</dbReference>
<feature type="domain" description="Response regulatory" evidence="2">
    <location>
        <begin position="2"/>
        <end position="116"/>
    </location>
</feature>
<proteinExistence type="predicted"/>
<dbReference type="PROSITE" id="PS50930">
    <property type="entry name" value="HTH_LYTTR"/>
    <property type="match status" value="1"/>
</dbReference>
<sequence>MKALIIDDEDLARAVVREHLSAHPDVEVAAECANGFEALKAAAQHQPDLIFLDIQMPKLDGFEVLELLEAEGKRPAVVFVTAYDQHAMRAFEAHAVDYLLKPFSKERFDAALAKARALQTAAPATPTPAATELAAAARQGKPLERIVVKDGPKVTVVHLDRLDWVQAQDDYVLLRTEGKNLLKQQTLASLESQLDPSCFIRIHRSYILNLDRLVRVEQDTKEHRDAILRDGTRLPVSRAGFQRLRELWEGA</sequence>
<gene>
    <name evidence="4" type="ORF">GETHLI_08150</name>
</gene>